<dbReference type="GO" id="GO:0042147">
    <property type="term" value="P:retrograde transport, endosome to Golgi"/>
    <property type="evidence" value="ECO:0007669"/>
    <property type="project" value="TreeGrafter"/>
</dbReference>
<keyword evidence="7" id="KW-1185">Reference proteome</keyword>
<dbReference type="GO" id="GO:0034066">
    <property type="term" value="C:Ric1-Rgp1 guanyl-nucleotide exchange factor complex"/>
    <property type="evidence" value="ECO:0007669"/>
    <property type="project" value="InterPro"/>
</dbReference>
<dbReference type="PANTHER" id="PTHR22746:SF10">
    <property type="entry name" value="GUANINE NUCLEOTIDE EXCHANGE FACTOR SUBUNIT RIC1"/>
    <property type="match status" value="1"/>
</dbReference>
<feature type="compositionally biased region" description="Low complexity" evidence="3">
    <location>
        <begin position="877"/>
        <end position="886"/>
    </location>
</feature>
<accession>M1USQ4</accession>
<dbReference type="InterPro" id="IPR009771">
    <property type="entry name" value="RIC1_C"/>
</dbReference>
<evidence type="ECO:0000256" key="1">
    <source>
        <dbReference type="ARBA" id="ARBA00004370"/>
    </source>
</evidence>
<organism evidence="6 7">
    <name type="scientific">Cyanidioschyzon merolae (strain NIES-3377 / 10D)</name>
    <name type="common">Unicellular red alga</name>
    <dbReference type="NCBI Taxonomy" id="280699"/>
    <lineage>
        <taxon>Eukaryota</taxon>
        <taxon>Rhodophyta</taxon>
        <taxon>Bangiophyceae</taxon>
        <taxon>Cyanidiales</taxon>
        <taxon>Cyanidiaceae</taxon>
        <taxon>Cyanidioschyzon</taxon>
    </lineage>
</organism>
<feature type="region of interest" description="Disordered" evidence="3">
    <location>
        <begin position="1227"/>
        <end position="1251"/>
    </location>
</feature>
<keyword evidence="4" id="KW-0812">Transmembrane</keyword>
<dbReference type="InterPro" id="IPR015943">
    <property type="entry name" value="WD40/YVTN_repeat-like_dom_sf"/>
</dbReference>
<dbReference type="Gene3D" id="2.130.10.10">
    <property type="entry name" value="YVTN repeat-like/Quinoprotein amine dehydrogenase"/>
    <property type="match status" value="1"/>
</dbReference>
<dbReference type="KEGG" id="cme:CYME_CML127C"/>
<keyword evidence="4" id="KW-1133">Transmembrane helix</keyword>
<proteinExistence type="predicted"/>
<sequence length="1501" mass="165721">MPYFVQGSARTYVAVATSGTGTPASTAGSPVSLDLGPRSWHAYRGQNGEDNCPVHRRNEAGAVCSEQSAPTHATDAVPDSIWSRLLWKAPTTATRRRTGEETSGSVFGAFLASGSDQRTPWQSAAALALFSETLLLVASTDAMSIWLAERILQPVSHFTDQELQLSRYGRIRQALWGPSCPSRLSGIGLSASVALLTEKGIVLLLTLSAKDAPASPEEALRPWWKLADDDAAVEVDDWRPDKADGGAISGIQPSAEARNTSQAQPLDESLHTDHIRCTWTLALEHVASVALSVAKEDASLTSHALAMTACPAGVIVASASGWVECISWNASTIWKVEIFGETLTDEQLLLEDISISSREVHVHYDQQLRLGVLCFQQQWLVLLQLDCGGYCRPHCAAPSVRFYRYPGLCCVALEPRHGLVGLGMADGSVRVHHLESMALESVCSGAPGQQHAAQVTRRVRSLSWAPDGEAFALAWDERGLAIWSRHGCRLFSSSSWIGPQSQSQSQKRLSAVAVPATPEQDPLRVRSVHWHPTGLSIFVQFAGEAPNANAALFGVLPLLRLTGEFGGSSVWEGNRIYPTACAVTDDAVGIVSIQRECADYRTLGAQVAQLLLQQCAEGVVHGRRSTATGWHWMTLDEAYLRRAWPIRHVAWQAASSFLAVSGTSGVALWNPQRRRWRWTEPTVRGAAGICIGLAWLGPFLLTIWREDAPYELLKEERFRYYAPTNVLAQIDDADSRMSARKTSSYTLRVFHRSKLGEERLSKPLRFRHRPLKIDVLESGIVWVYNSDSVMRVYRFSWEQRRPWSSSVDWRFVHSLPLRVDYGIQQTSVDGEWLESFRVLPSRVLSQGGETEHAFLLPFGAWPGSILLSKPHRAATETAESLASSRADQPFSTQHSPPSADSGSMTSPLDASREHSALSQAPDGIPRSMLLVLGSRGTLFIVDPLTQAEDVLASAVIRYWFTADLRKRHSVPQPALWVSTANGVYAMSSARFTLRHCIEFDAETFLCGMMSSIDALVGVTATRVRYWDLADLDGQPFLYEASLKAWPVLPMILKLLLEDGADDLGVTHVALRNAQQPQFMDALEWLLYRTAVAESKPKGDDQEQLSLRVVRMLRKFGEYEDIVVHCARKTEAYKWPSLFALVGEPTALLEQCFLSGRLRTAACLLIVLQELHGLQASAFQALRLFQAALSCEDDALARELMGYLARISADEVMSSGSCSAREHASAHIPQGGAARSEKRDHTAGQSASRAGKVSGQLVESGVDHQFFRMAETSLFTYATELLWRFELYRLCVLAERLGFSLTEWLRRNSTSHREFRDLYLGITSARQQFRVGTPSSAAVQRAILDIQHAREKQHVLLSELEATRRRLQALNPSLEHAAKNVQKTAAAVDHCRNDRDDHGNDVGTGTDHTTGMRCRHDFAADAATALAISIPSLIYLKRLAQAAYDVDYPSLGLILDTLLLHGQRIYLVLQSHPHYQEPYLLALRKFDEPSMSALLGALQQAL</sequence>
<protein>
    <recommendedName>
        <fullName evidence="5">RIC1 C-terminal alpha solenoid region domain-containing protein</fullName>
    </recommendedName>
</protein>
<evidence type="ECO:0000313" key="6">
    <source>
        <dbReference type="EMBL" id="BAM80736.1"/>
    </source>
</evidence>
<gene>
    <name evidence="6" type="ORF">CYME_CML127C</name>
</gene>
<dbReference type="EMBL" id="AP006494">
    <property type="protein sequence ID" value="BAM80736.1"/>
    <property type="molecule type" value="Genomic_DNA"/>
</dbReference>
<reference evidence="6 7" key="1">
    <citation type="journal article" date="2004" name="Nature">
        <title>Genome sequence of the ultrasmall unicellular red alga Cyanidioschyzon merolae 10D.</title>
        <authorList>
            <person name="Matsuzaki M."/>
            <person name="Misumi O."/>
            <person name="Shin-i T."/>
            <person name="Maruyama S."/>
            <person name="Takahara M."/>
            <person name="Miyagishima S."/>
            <person name="Mori T."/>
            <person name="Nishida K."/>
            <person name="Yagisawa F."/>
            <person name="Nishida K."/>
            <person name="Yoshida Y."/>
            <person name="Nishimura Y."/>
            <person name="Nakao S."/>
            <person name="Kobayashi T."/>
            <person name="Momoyama Y."/>
            <person name="Higashiyama T."/>
            <person name="Minoda A."/>
            <person name="Sano M."/>
            <person name="Nomoto H."/>
            <person name="Oishi K."/>
            <person name="Hayashi H."/>
            <person name="Ohta F."/>
            <person name="Nishizaka S."/>
            <person name="Haga S."/>
            <person name="Miura S."/>
            <person name="Morishita T."/>
            <person name="Kabeya Y."/>
            <person name="Terasawa K."/>
            <person name="Suzuki Y."/>
            <person name="Ishii Y."/>
            <person name="Asakawa S."/>
            <person name="Takano H."/>
            <person name="Ohta N."/>
            <person name="Kuroiwa H."/>
            <person name="Tanaka K."/>
            <person name="Shimizu N."/>
            <person name="Sugano S."/>
            <person name="Sato N."/>
            <person name="Nozaki H."/>
            <person name="Ogasawara N."/>
            <person name="Kohara Y."/>
            <person name="Kuroiwa T."/>
        </authorList>
    </citation>
    <scope>NUCLEOTIDE SEQUENCE [LARGE SCALE GENOMIC DNA]</scope>
    <source>
        <strain evidence="6 7">10D</strain>
    </source>
</reference>
<dbReference type="STRING" id="280699.M1USQ4"/>
<comment type="subcellular location">
    <subcellularLocation>
        <location evidence="1">Membrane</location>
    </subcellularLocation>
</comment>
<feature type="region of interest" description="Disordered" evidence="3">
    <location>
        <begin position="245"/>
        <end position="267"/>
    </location>
</feature>
<dbReference type="eggNOG" id="KOG2006">
    <property type="taxonomic scope" value="Eukaryota"/>
</dbReference>
<evidence type="ECO:0000256" key="4">
    <source>
        <dbReference type="SAM" id="Phobius"/>
    </source>
</evidence>
<dbReference type="GO" id="GO:0000139">
    <property type="term" value="C:Golgi membrane"/>
    <property type="evidence" value="ECO:0007669"/>
    <property type="project" value="TreeGrafter"/>
</dbReference>
<dbReference type="PANTHER" id="PTHR22746">
    <property type="entry name" value="RAB6A-GEF COMPLEX PARTNER PROTEIN 1"/>
    <property type="match status" value="1"/>
</dbReference>
<feature type="transmembrane region" description="Helical" evidence="4">
    <location>
        <begin position="682"/>
        <end position="704"/>
    </location>
</feature>
<evidence type="ECO:0000256" key="2">
    <source>
        <dbReference type="ARBA" id="ARBA00023136"/>
    </source>
</evidence>
<evidence type="ECO:0000313" key="7">
    <source>
        <dbReference type="Proteomes" id="UP000007014"/>
    </source>
</evidence>
<dbReference type="Proteomes" id="UP000007014">
    <property type="component" value="Chromosome 12"/>
</dbReference>
<feature type="region of interest" description="Disordered" evidence="3">
    <location>
        <begin position="877"/>
        <end position="920"/>
    </location>
</feature>
<feature type="compositionally biased region" description="Polar residues" evidence="3">
    <location>
        <begin position="889"/>
        <end position="908"/>
    </location>
</feature>
<feature type="transmembrane region" description="Helical" evidence="4">
    <location>
        <begin position="649"/>
        <end position="670"/>
    </location>
</feature>
<keyword evidence="2 4" id="KW-0472">Membrane</keyword>
<dbReference type="Gramene" id="CML127CT">
    <property type="protein sequence ID" value="CML127CT"/>
    <property type="gene ID" value="CML127C"/>
</dbReference>
<feature type="domain" description="RIC1 C-terminal alpha solenoid region" evidence="5">
    <location>
        <begin position="1052"/>
        <end position="1211"/>
    </location>
</feature>
<dbReference type="SUPFAM" id="SSF82171">
    <property type="entry name" value="DPP6 N-terminal domain-like"/>
    <property type="match status" value="1"/>
</dbReference>
<dbReference type="OrthoDB" id="67540at2759"/>
<dbReference type="OMA" id="YLLVICE"/>
<evidence type="ECO:0000259" key="5">
    <source>
        <dbReference type="Pfam" id="PF07064"/>
    </source>
</evidence>
<dbReference type="GO" id="GO:0006886">
    <property type="term" value="P:intracellular protein transport"/>
    <property type="evidence" value="ECO:0007669"/>
    <property type="project" value="InterPro"/>
</dbReference>
<evidence type="ECO:0000256" key="3">
    <source>
        <dbReference type="SAM" id="MobiDB-lite"/>
    </source>
</evidence>
<dbReference type="RefSeq" id="XP_005536772.1">
    <property type="nucleotide sequence ID" value="XM_005536715.1"/>
</dbReference>
<dbReference type="GeneID" id="16994560"/>
<dbReference type="HOGENOM" id="CLU_248682_0_0_1"/>
<dbReference type="InterPro" id="IPR040096">
    <property type="entry name" value="Ric1"/>
</dbReference>
<reference evidence="6 7" key="2">
    <citation type="journal article" date="2007" name="BMC Biol.">
        <title>A 100%-complete sequence reveals unusually simple genomic features in the hot-spring red alga Cyanidioschyzon merolae.</title>
        <authorList>
            <person name="Nozaki H."/>
            <person name="Takano H."/>
            <person name="Misumi O."/>
            <person name="Terasawa K."/>
            <person name="Matsuzaki M."/>
            <person name="Maruyama S."/>
            <person name="Nishida K."/>
            <person name="Yagisawa F."/>
            <person name="Yoshida Y."/>
            <person name="Fujiwara T."/>
            <person name="Takio S."/>
            <person name="Tamura K."/>
            <person name="Chung S.J."/>
            <person name="Nakamura S."/>
            <person name="Kuroiwa H."/>
            <person name="Tanaka K."/>
            <person name="Sato N."/>
            <person name="Kuroiwa T."/>
        </authorList>
    </citation>
    <scope>NUCLEOTIDE SEQUENCE [LARGE SCALE GENOMIC DNA]</scope>
    <source>
        <strain evidence="6 7">10D</strain>
    </source>
</reference>
<dbReference type="GO" id="GO:0005829">
    <property type="term" value="C:cytosol"/>
    <property type="evidence" value="ECO:0007669"/>
    <property type="project" value="TreeGrafter"/>
</dbReference>
<name>M1USQ4_CYAM1</name>
<dbReference type="Pfam" id="PF07064">
    <property type="entry name" value="RIC1"/>
    <property type="match status" value="1"/>
</dbReference>